<keyword evidence="11" id="KW-1071">Ligand-gated ion channel</keyword>
<dbReference type="PANTHER" id="PTHR42643:SF30">
    <property type="entry name" value="IONOTROPIC RECEPTOR 40A-RELATED"/>
    <property type="match status" value="1"/>
</dbReference>
<comment type="subcellular location">
    <subcellularLocation>
        <location evidence="1">Cell membrane</location>
        <topology evidence="1">Multi-pass membrane protein</topology>
    </subcellularLocation>
</comment>
<evidence type="ECO:0000256" key="7">
    <source>
        <dbReference type="ARBA" id="ARBA00023065"/>
    </source>
</evidence>
<dbReference type="EMBL" id="ML158619">
    <property type="protein sequence ID" value="THK33025.1"/>
    <property type="molecule type" value="Genomic_DNA"/>
</dbReference>
<keyword evidence="8 13" id="KW-0472">Membrane</keyword>
<organism evidence="16 17">
    <name type="scientific">Diachasma alloeum</name>
    <dbReference type="NCBI Taxonomy" id="454923"/>
    <lineage>
        <taxon>Eukaryota</taxon>
        <taxon>Metazoa</taxon>
        <taxon>Ecdysozoa</taxon>
        <taxon>Arthropoda</taxon>
        <taxon>Hexapoda</taxon>
        <taxon>Insecta</taxon>
        <taxon>Pterygota</taxon>
        <taxon>Neoptera</taxon>
        <taxon>Endopterygota</taxon>
        <taxon>Hymenoptera</taxon>
        <taxon>Apocrita</taxon>
        <taxon>Ichneumonoidea</taxon>
        <taxon>Braconidae</taxon>
        <taxon>Opiinae</taxon>
        <taxon>Diachasma</taxon>
    </lineage>
</organism>
<keyword evidence="3" id="KW-0813">Transport</keyword>
<keyword evidence="17" id="KW-1185">Reference proteome</keyword>
<feature type="transmembrane region" description="Helical" evidence="13">
    <location>
        <begin position="326"/>
        <end position="344"/>
    </location>
</feature>
<dbReference type="InterPro" id="IPR052192">
    <property type="entry name" value="Insect_Ionotropic_Sensory_Rcpt"/>
</dbReference>
<dbReference type="Pfam" id="PF00060">
    <property type="entry name" value="Lig_chan"/>
    <property type="match status" value="1"/>
</dbReference>
<dbReference type="Proteomes" id="UP000297026">
    <property type="component" value="Unassembled WGS sequence"/>
</dbReference>
<reference evidence="16" key="1">
    <citation type="submission" date="2019-02" db="EMBL/GenBank/DDBJ databases">
        <title>Genome of the parasitoid wasp Diachasma alloeum, an emerging model for ecological speciation and transitions to asexual reproduction.</title>
        <authorList>
            <person name="Robertson H.M."/>
            <person name="Walden K.K."/>
            <person name="Tvedte E.S."/>
            <person name="Hood G.R."/>
            <person name="Feder J.L."/>
            <person name="Forbes A.A."/>
            <person name="Logsdon J.M."/>
            <person name="Mcelroy K.E."/>
        </authorList>
    </citation>
    <scope>NUCLEOTIDE SEQUENCE [LARGE SCALE GENOMIC DNA]</scope>
    <source>
        <strain evidence="16">Michigan</strain>
    </source>
</reference>
<evidence type="ECO:0000256" key="5">
    <source>
        <dbReference type="ARBA" id="ARBA00022692"/>
    </source>
</evidence>
<dbReference type="SUPFAM" id="SSF53850">
    <property type="entry name" value="Periplasmic binding protein-like II"/>
    <property type="match status" value="1"/>
</dbReference>
<dbReference type="InterPro" id="IPR001320">
    <property type="entry name" value="Iontro_rcpt_C"/>
</dbReference>
<evidence type="ECO:0000256" key="1">
    <source>
        <dbReference type="ARBA" id="ARBA00004651"/>
    </source>
</evidence>
<dbReference type="AlphaFoldDB" id="A0A4E0S3S1"/>
<evidence type="ECO:0000256" key="2">
    <source>
        <dbReference type="ARBA" id="ARBA00008685"/>
    </source>
</evidence>
<keyword evidence="12" id="KW-0407">Ion channel</keyword>
<evidence type="ECO:0000259" key="14">
    <source>
        <dbReference type="Pfam" id="PF00060"/>
    </source>
</evidence>
<dbReference type="GO" id="GO:0050906">
    <property type="term" value="P:detection of stimulus involved in sensory perception"/>
    <property type="evidence" value="ECO:0007669"/>
    <property type="project" value="UniProtKB-ARBA"/>
</dbReference>
<evidence type="ECO:0000259" key="15">
    <source>
        <dbReference type="Pfam" id="PF10613"/>
    </source>
</evidence>
<keyword evidence="9 16" id="KW-0675">Receptor</keyword>
<evidence type="ECO:0000313" key="16">
    <source>
        <dbReference type="EMBL" id="THK33025.1"/>
    </source>
</evidence>
<evidence type="ECO:0000256" key="8">
    <source>
        <dbReference type="ARBA" id="ARBA00023136"/>
    </source>
</evidence>
<evidence type="ECO:0000313" key="17">
    <source>
        <dbReference type="Proteomes" id="UP000297026"/>
    </source>
</evidence>
<dbReference type="GO" id="GO:0005886">
    <property type="term" value="C:plasma membrane"/>
    <property type="evidence" value="ECO:0007669"/>
    <property type="project" value="UniProtKB-SubCell"/>
</dbReference>
<dbReference type="Pfam" id="PF10613">
    <property type="entry name" value="Lig_chan-Glu_bd"/>
    <property type="match status" value="1"/>
</dbReference>
<feature type="transmembrane region" description="Helical" evidence="13">
    <location>
        <begin position="562"/>
        <end position="582"/>
    </location>
</feature>
<feature type="domain" description="Ionotropic glutamate receptor C-terminal" evidence="14">
    <location>
        <begin position="324"/>
        <end position="422"/>
    </location>
</feature>
<evidence type="ECO:0000256" key="9">
    <source>
        <dbReference type="ARBA" id="ARBA00023170"/>
    </source>
</evidence>
<feature type="transmembrane region" description="Helical" evidence="13">
    <location>
        <begin position="383"/>
        <end position="404"/>
    </location>
</feature>
<comment type="similarity">
    <text evidence="2">Belongs to the glutamate-gated ion channel (TC 1.A.10.1) family.</text>
</comment>
<name>A0A4E0S3S1_9HYME</name>
<keyword evidence="7" id="KW-0406">Ion transport</keyword>
<accession>A0A4E0S3S1</accession>
<proteinExistence type="inferred from homology"/>
<keyword evidence="10" id="KW-0325">Glycoprotein</keyword>
<keyword evidence="4" id="KW-1003">Cell membrane</keyword>
<dbReference type="PANTHER" id="PTHR42643">
    <property type="entry name" value="IONOTROPIC RECEPTOR 20A-RELATED"/>
    <property type="match status" value="1"/>
</dbReference>
<evidence type="ECO:0000256" key="13">
    <source>
        <dbReference type="SAM" id="Phobius"/>
    </source>
</evidence>
<evidence type="ECO:0000256" key="4">
    <source>
        <dbReference type="ARBA" id="ARBA00022475"/>
    </source>
</evidence>
<evidence type="ECO:0000256" key="11">
    <source>
        <dbReference type="ARBA" id="ARBA00023286"/>
    </source>
</evidence>
<protein>
    <submittedName>
        <fullName evidence="16">Ionotropic receptor 107</fullName>
    </submittedName>
</protein>
<keyword evidence="6 13" id="KW-1133">Transmembrane helix</keyword>
<dbReference type="Gene3D" id="3.40.190.10">
    <property type="entry name" value="Periplasmic binding protein-like II"/>
    <property type="match status" value="1"/>
</dbReference>
<evidence type="ECO:0000256" key="10">
    <source>
        <dbReference type="ARBA" id="ARBA00023180"/>
    </source>
</evidence>
<dbReference type="Gene3D" id="1.10.287.70">
    <property type="match status" value="1"/>
</dbReference>
<evidence type="ECO:0000256" key="6">
    <source>
        <dbReference type="ARBA" id="ARBA00022989"/>
    </source>
</evidence>
<feature type="domain" description="Ionotropic glutamate receptor L-glutamate and glycine-binding" evidence="15">
    <location>
        <begin position="221"/>
        <end position="306"/>
    </location>
</feature>
<gene>
    <name evidence="16" type="primary">Ir107</name>
    <name evidence="16" type="ORF">DALL_DALL000204</name>
</gene>
<dbReference type="InterPro" id="IPR019594">
    <property type="entry name" value="Glu/Gly-bd"/>
</dbReference>
<dbReference type="GO" id="GO:0015276">
    <property type="term" value="F:ligand-gated monoatomic ion channel activity"/>
    <property type="evidence" value="ECO:0007669"/>
    <property type="project" value="InterPro"/>
</dbReference>
<evidence type="ECO:0000256" key="3">
    <source>
        <dbReference type="ARBA" id="ARBA00022448"/>
    </source>
</evidence>
<evidence type="ECO:0000256" key="12">
    <source>
        <dbReference type="ARBA" id="ARBA00023303"/>
    </source>
</evidence>
<sequence>MLLGTSSLIFVNLNGALQRGSLIKHVCDRYNSDKVLIILGSNNLLFEKSTIWYGVINTLSNDGISTSIVDFNALNLSLKTVNAKNMHVLIVLVLDTIEELKNFESIAEGLYTSYAIWLILFTSDSSQDLCEFCRKPHGNLSNPKFGQKVLTLCCHSNVIMEWRYSETNRIRRLEVGRLMDGKPGIVWSSDELDHNRKYSMDGKTFRVIGVKTSIMLWEEDGVFSGILGELLTELSQAMNFTLSKIIWEHDYGIWNPKTSNWTGAIGRIHRREADIGVSDFFMTTQRYAAVSFTSPIFFTPLKLHFKKRHADNLTWNAYFKALTIDVWVVILGLILITPLLLTLIRYRRRDNFFAFLFEHYSYVWGIYCQQGVPVCPQGISPRIIYLSILMSAMVTLGAYSGSMISTLTVSSDSTFNTMDEFVEGGSHKLIVLDRTLVTDLYKFTDERMRMKMMSLLKPEHSLPQSIHEAFYQVCREKVAFFTVEATKTALLNRIPCEISSVQTGVIGTAGMIMPLGSKYRTALNHHLQQLKRIGLLQRLEHKYLRQFERGKSGHPPVTVERVVPILFVLAIGFLIAVIIFTVERNVHLSATISRDRKRRRVLSGKCKTFSFPT</sequence>
<keyword evidence="5 13" id="KW-0812">Transmembrane</keyword>